<name>A0A7W9E3K2_9MICO</name>
<gene>
    <name evidence="2" type="ORF">BJ997_001806</name>
</gene>
<sequence length="148" mass="15276">MAAAAMALVIAAGFYLTQRALRSGSLTPDPTRFNTLFLIVVALEALALFGGLAIIRLLEPAAVLGWIALVVGVHFVALAQWWMRDNAAVLLIGVAMTALGLAGLGVGFATHQADAVALISGVGSGLVLLGVTFVSAVRTLVDLRPREA</sequence>
<organism evidence="2 3">
    <name type="scientific">Cryobacterium roopkundense</name>
    <dbReference type="NCBI Taxonomy" id="1001240"/>
    <lineage>
        <taxon>Bacteria</taxon>
        <taxon>Bacillati</taxon>
        <taxon>Actinomycetota</taxon>
        <taxon>Actinomycetes</taxon>
        <taxon>Micrococcales</taxon>
        <taxon>Microbacteriaceae</taxon>
        <taxon>Cryobacterium</taxon>
    </lineage>
</organism>
<keyword evidence="1" id="KW-0812">Transmembrane</keyword>
<protein>
    <submittedName>
        <fullName evidence="2">Uncharacterized protein</fullName>
    </submittedName>
</protein>
<evidence type="ECO:0000313" key="3">
    <source>
        <dbReference type="Proteomes" id="UP000561726"/>
    </source>
</evidence>
<feature type="transmembrane region" description="Helical" evidence="1">
    <location>
        <begin position="35"/>
        <end position="55"/>
    </location>
</feature>
<keyword evidence="1" id="KW-0472">Membrane</keyword>
<comment type="caution">
    <text evidence="2">The sequence shown here is derived from an EMBL/GenBank/DDBJ whole genome shotgun (WGS) entry which is preliminary data.</text>
</comment>
<evidence type="ECO:0000313" key="2">
    <source>
        <dbReference type="EMBL" id="MBB5641258.1"/>
    </source>
</evidence>
<reference evidence="2 3" key="1">
    <citation type="submission" date="2020-08" db="EMBL/GenBank/DDBJ databases">
        <title>Sequencing the genomes of 1000 actinobacteria strains.</title>
        <authorList>
            <person name="Klenk H.-P."/>
        </authorList>
    </citation>
    <scope>NUCLEOTIDE SEQUENCE [LARGE SCALE GENOMIC DNA]</scope>
    <source>
        <strain evidence="2 3">DSM 21065</strain>
    </source>
</reference>
<evidence type="ECO:0000256" key="1">
    <source>
        <dbReference type="SAM" id="Phobius"/>
    </source>
</evidence>
<dbReference type="AlphaFoldDB" id="A0A7W9E3K2"/>
<dbReference type="RefSeq" id="WP_152602370.1">
    <property type="nucleotide sequence ID" value="NZ_JACHBQ010000001.1"/>
</dbReference>
<feature type="transmembrane region" description="Helical" evidence="1">
    <location>
        <begin position="116"/>
        <end position="137"/>
    </location>
</feature>
<dbReference type="Proteomes" id="UP000561726">
    <property type="component" value="Unassembled WGS sequence"/>
</dbReference>
<keyword evidence="1" id="KW-1133">Transmembrane helix</keyword>
<dbReference type="EMBL" id="JACHBQ010000001">
    <property type="protein sequence ID" value="MBB5641258.1"/>
    <property type="molecule type" value="Genomic_DNA"/>
</dbReference>
<proteinExistence type="predicted"/>
<dbReference type="OrthoDB" id="4955088at2"/>
<accession>A0A7W9E3K2</accession>
<feature type="transmembrane region" description="Helical" evidence="1">
    <location>
        <begin position="62"/>
        <end position="82"/>
    </location>
</feature>
<feature type="transmembrane region" description="Helical" evidence="1">
    <location>
        <begin position="88"/>
        <end position="109"/>
    </location>
</feature>